<dbReference type="InterPro" id="IPR011990">
    <property type="entry name" value="TPR-like_helical_dom_sf"/>
</dbReference>
<sequence length="209" mass="24400">MLSTDLRNYEKAETVLRRRVLDHHVNDKDGMLALGDVYMDWADEDPDKYGDAVKIYSRLIELYGENDTFLLRMMRYFIRTDNLAEVLNLKDHFSSRITKIGAANLTELSGYLLEKRYNPQPLDSEKLRAKIDDVRMLLEKAVQTDKTMPEAYYNLGRFFIYNNKQDGAIENLTEAIKLFETAAPMTARRTVRYVDAMRLLGEQLVEQKK</sequence>
<dbReference type="Gene3D" id="1.25.40.10">
    <property type="entry name" value="Tetratricopeptide repeat domain"/>
    <property type="match status" value="2"/>
</dbReference>
<dbReference type="RefSeq" id="WP_006189148.1">
    <property type="nucleotide sequence ID" value="NZ_ACYH01000041.1"/>
</dbReference>
<reference evidence="2 3" key="1">
    <citation type="submission" date="2009-07" db="EMBL/GenBank/DDBJ databases">
        <authorList>
            <person name="Madupu R."/>
            <person name="Sebastian Y."/>
            <person name="Durkin A.S."/>
            <person name="Torralba M."/>
            <person name="Methe B."/>
            <person name="Sutton G.G."/>
            <person name="Strausberg R.L."/>
            <person name="Nelson K.E."/>
        </authorList>
    </citation>
    <scope>NUCLEOTIDE SEQUENCE [LARGE SCALE GENOMIC DNA]</scope>
    <source>
        <strain evidence="2 3">ATCC 35580</strain>
    </source>
</reference>
<evidence type="ECO:0000256" key="1">
    <source>
        <dbReference type="PROSITE-ProRule" id="PRU00339"/>
    </source>
</evidence>
<dbReference type="STRING" id="596324.TREVI0001_0876"/>
<proteinExistence type="predicted"/>
<protein>
    <submittedName>
        <fullName evidence="2">Tetratricopeptide repeat protein</fullName>
    </submittedName>
</protein>
<evidence type="ECO:0000313" key="2">
    <source>
        <dbReference type="EMBL" id="EEV20110.1"/>
    </source>
</evidence>
<name>C8PR06_9SPIR</name>
<accession>C8PR06</accession>
<dbReference type="EMBL" id="ACYH01000041">
    <property type="protein sequence ID" value="EEV20110.1"/>
    <property type="molecule type" value="Genomic_DNA"/>
</dbReference>
<keyword evidence="1" id="KW-0802">TPR repeat</keyword>
<dbReference type="InterPro" id="IPR019734">
    <property type="entry name" value="TPR_rpt"/>
</dbReference>
<dbReference type="Pfam" id="PF13181">
    <property type="entry name" value="TPR_8"/>
    <property type="match status" value="1"/>
</dbReference>
<dbReference type="PROSITE" id="PS50005">
    <property type="entry name" value="TPR"/>
    <property type="match status" value="1"/>
</dbReference>
<feature type="repeat" description="TPR" evidence="1">
    <location>
        <begin position="149"/>
        <end position="182"/>
    </location>
</feature>
<comment type="caution">
    <text evidence="2">The sequence shown here is derived from an EMBL/GenBank/DDBJ whole genome shotgun (WGS) entry which is preliminary data.</text>
</comment>
<evidence type="ECO:0000313" key="3">
    <source>
        <dbReference type="Proteomes" id="UP000004509"/>
    </source>
</evidence>
<dbReference type="SUPFAM" id="SSF48452">
    <property type="entry name" value="TPR-like"/>
    <property type="match status" value="1"/>
</dbReference>
<dbReference type="Proteomes" id="UP000004509">
    <property type="component" value="Unassembled WGS sequence"/>
</dbReference>
<dbReference type="eggNOG" id="COG0457">
    <property type="taxonomic scope" value="Bacteria"/>
</dbReference>
<dbReference type="AlphaFoldDB" id="C8PR06"/>
<organism evidence="2 3">
    <name type="scientific">Treponema vincentii ATCC 35580</name>
    <dbReference type="NCBI Taxonomy" id="596324"/>
    <lineage>
        <taxon>Bacteria</taxon>
        <taxon>Pseudomonadati</taxon>
        <taxon>Spirochaetota</taxon>
        <taxon>Spirochaetia</taxon>
        <taxon>Spirochaetales</taxon>
        <taxon>Treponemataceae</taxon>
        <taxon>Treponema</taxon>
    </lineage>
</organism>
<gene>
    <name evidence="2" type="ORF">TREVI0001_0876</name>
</gene>